<dbReference type="SUPFAM" id="SSF55486">
    <property type="entry name" value="Metalloproteases ('zincins'), catalytic domain"/>
    <property type="match status" value="1"/>
</dbReference>
<dbReference type="InterPro" id="IPR024079">
    <property type="entry name" value="MetalloPept_cat_dom_sf"/>
</dbReference>
<comment type="similarity">
    <text evidence="1">Belongs to the peptidase M13 family.</text>
</comment>
<protein>
    <recommendedName>
        <fullName evidence="2">Peptidase M13 C-terminal domain-containing protein</fullName>
    </recommendedName>
</protein>
<dbReference type="EMBL" id="CATQJA010002404">
    <property type="protein sequence ID" value="CAJ0570579.1"/>
    <property type="molecule type" value="Genomic_DNA"/>
</dbReference>
<dbReference type="Gene3D" id="3.40.390.10">
    <property type="entry name" value="Collagenase (Catalytic Domain)"/>
    <property type="match status" value="1"/>
</dbReference>
<evidence type="ECO:0000313" key="3">
    <source>
        <dbReference type="EMBL" id="CAJ0570579.1"/>
    </source>
</evidence>
<dbReference type="GO" id="GO:0016485">
    <property type="term" value="P:protein processing"/>
    <property type="evidence" value="ECO:0007669"/>
    <property type="project" value="TreeGrafter"/>
</dbReference>
<accession>A0AA36FXM4</accession>
<comment type="caution">
    <text evidence="3">The sequence shown here is derived from an EMBL/GenBank/DDBJ whole genome shotgun (WGS) entry which is preliminary data.</text>
</comment>
<sequence length="237" mass="27633">MLKLVERFSPEPNYEELYEQHVQNINDTTVFFEMLDETLDKLDGLAKLPELARNALEEIKYGSAGFVMAHEFVHSMPFFKSPSSNIRQEQQPVLSRPSEICIRERARRACQLWREKACHSGQHTFKEDRSDVTGIHIAWEAFLAEVRGWGAKEAAMKTVIYPELNVTREQLFFYARAIRLCVPYDESQHTYKNRGWDVHSAPRIRINMVHGNMEEFAEAFNCKPGDLMVQRPTCPYF</sequence>
<dbReference type="PROSITE" id="PS51885">
    <property type="entry name" value="NEPRILYSIN"/>
    <property type="match status" value="1"/>
</dbReference>
<name>A0AA36FXM4_9BILA</name>
<organism evidence="3 4">
    <name type="scientific">Mesorhabditis spiculigera</name>
    <dbReference type="NCBI Taxonomy" id="96644"/>
    <lineage>
        <taxon>Eukaryota</taxon>
        <taxon>Metazoa</taxon>
        <taxon>Ecdysozoa</taxon>
        <taxon>Nematoda</taxon>
        <taxon>Chromadorea</taxon>
        <taxon>Rhabditida</taxon>
        <taxon>Rhabditina</taxon>
        <taxon>Rhabditomorpha</taxon>
        <taxon>Rhabditoidea</taxon>
        <taxon>Rhabditidae</taxon>
        <taxon>Mesorhabditinae</taxon>
        <taxon>Mesorhabditis</taxon>
    </lineage>
</organism>
<evidence type="ECO:0000256" key="1">
    <source>
        <dbReference type="ARBA" id="ARBA00007357"/>
    </source>
</evidence>
<dbReference type="Proteomes" id="UP001177023">
    <property type="component" value="Unassembled WGS sequence"/>
</dbReference>
<dbReference type="GO" id="GO:0005886">
    <property type="term" value="C:plasma membrane"/>
    <property type="evidence" value="ECO:0007669"/>
    <property type="project" value="TreeGrafter"/>
</dbReference>
<dbReference type="InterPro" id="IPR000718">
    <property type="entry name" value="Peptidase_M13"/>
</dbReference>
<feature type="non-terminal residue" evidence="3">
    <location>
        <position position="1"/>
    </location>
</feature>
<dbReference type="GO" id="GO:0004222">
    <property type="term" value="F:metalloendopeptidase activity"/>
    <property type="evidence" value="ECO:0007669"/>
    <property type="project" value="InterPro"/>
</dbReference>
<dbReference type="PANTHER" id="PTHR11733:SF167">
    <property type="entry name" value="FI17812P1-RELATED"/>
    <property type="match status" value="1"/>
</dbReference>
<reference evidence="3" key="1">
    <citation type="submission" date="2023-06" db="EMBL/GenBank/DDBJ databases">
        <authorList>
            <person name="Delattre M."/>
        </authorList>
    </citation>
    <scope>NUCLEOTIDE SEQUENCE</scope>
    <source>
        <strain evidence="3">AF72</strain>
    </source>
</reference>
<dbReference type="Pfam" id="PF01431">
    <property type="entry name" value="Peptidase_M13"/>
    <property type="match status" value="1"/>
</dbReference>
<evidence type="ECO:0000259" key="2">
    <source>
        <dbReference type="Pfam" id="PF01431"/>
    </source>
</evidence>
<feature type="domain" description="Peptidase M13 C-terminal" evidence="2">
    <location>
        <begin position="56"/>
        <end position="234"/>
    </location>
</feature>
<dbReference type="InterPro" id="IPR018497">
    <property type="entry name" value="Peptidase_M13_C"/>
</dbReference>
<dbReference type="PANTHER" id="PTHR11733">
    <property type="entry name" value="ZINC METALLOPROTEASE FAMILY M13 NEPRILYSIN-RELATED"/>
    <property type="match status" value="1"/>
</dbReference>
<dbReference type="AlphaFoldDB" id="A0AA36FXM4"/>
<proteinExistence type="inferred from homology"/>
<keyword evidence="4" id="KW-1185">Reference proteome</keyword>
<gene>
    <name evidence="3" type="ORF">MSPICULIGERA_LOCUS9016</name>
</gene>
<evidence type="ECO:0000313" key="4">
    <source>
        <dbReference type="Proteomes" id="UP001177023"/>
    </source>
</evidence>